<evidence type="ECO:0000259" key="1">
    <source>
        <dbReference type="Pfam" id="PF13185"/>
    </source>
</evidence>
<dbReference type="OrthoDB" id="8775781at2"/>
<feature type="domain" description="GAF" evidence="1">
    <location>
        <begin position="48"/>
        <end position="180"/>
    </location>
</feature>
<reference evidence="2 3" key="1">
    <citation type="submission" date="2017-06" db="EMBL/GenBank/DDBJ databases">
        <authorList>
            <person name="Kim H.J."/>
            <person name="Triplett B.A."/>
        </authorList>
    </citation>
    <scope>NUCLEOTIDE SEQUENCE [LARGE SCALE GENOMIC DNA]</scope>
    <source>
        <strain evidence="2 3">U15</strain>
    </source>
</reference>
<evidence type="ECO:0000313" key="2">
    <source>
        <dbReference type="EMBL" id="SNS65472.1"/>
    </source>
</evidence>
<dbReference type="RefSeq" id="WP_089399122.1">
    <property type="nucleotide sequence ID" value="NZ_FZOT01000004.1"/>
</dbReference>
<organism evidence="2 3">
    <name type="scientific">Noviherbaspirillum humi</name>
    <dbReference type="NCBI Taxonomy" id="1688639"/>
    <lineage>
        <taxon>Bacteria</taxon>
        <taxon>Pseudomonadati</taxon>
        <taxon>Pseudomonadota</taxon>
        <taxon>Betaproteobacteria</taxon>
        <taxon>Burkholderiales</taxon>
        <taxon>Oxalobacteraceae</taxon>
        <taxon>Noviherbaspirillum</taxon>
    </lineage>
</organism>
<protein>
    <submittedName>
        <fullName evidence="2">GAF domain-containing protein</fullName>
    </submittedName>
</protein>
<gene>
    <name evidence="2" type="ORF">SAMN06265795_104299</name>
</gene>
<dbReference type="Gene3D" id="3.30.450.40">
    <property type="match status" value="1"/>
</dbReference>
<dbReference type="EMBL" id="FZOT01000004">
    <property type="protein sequence ID" value="SNS65472.1"/>
    <property type="molecule type" value="Genomic_DNA"/>
</dbReference>
<evidence type="ECO:0000313" key="3">
    <source>
        <dbReference type="Proteomes" id="UP000198284"/>
    </source>
</evidence>
<dbReference type="InterPro" id="IPR003018">
    <property type="entry name" value="GAF"/>
</dbReference>
<keyword evidence="3" id="KW-1185">Reference proteome</keyword>
<accession>A0A239G9U0</accession>
<proteinExistence type="predicted"/>
<dbReference type="InterPro" id="IPR029016">
    <property type="entry name" value="GAF-like_dom_sf"/>
</dbReference>
<dbReference type="SUPFAM" id="SSF55781">
    <property type="entry name" value="GAF domain-like"/>
    <property type="match status" value="1"/>
</dbReference>
<sequence length="193" mass="21762">MQDDAVRLNDVVITYELLARGGRMPDLRAERSAFTHLARQMSYGRGAILDALCQLNLKLCRAGSSGVSLLRGAGRDQYFVWEAVAGKLQKQRGSRLSWNSPCGFALERNSAQLFHYPDRYFTCIRDMEVPAHECLVVPLFREAHQSYGAIWVMSHDDTRQFDREDLRIVTELAAHATSALRIQSSQGAWEGEA</sequence>
<dbReference type="Pfam" id="PF13185">
    <property type="entry name" value="GAF_2"/>
    <property type="match status" value="1"/>
</dbReference>
<dbReference type="AlphaFoldDB" id="A0A239G9U0"/>
<dbReference type="Proteomes" id="UP000198284">
    <property type="component" value="Unassembled WGS sequence"/>
</dbReference>
<name>A0A239G9U0_9BURK</name>